<keyword evidence="3" id="KW-1185">Reference proteome</keyword>
<gene>
    <name evidence="2" type="ORF">SLS55_006347</name>
</gene>
<feature type="compositionally biased region" description="Basic and acidic residues" evidence="1">
    <location>
        <begin position="15"/>
        <end position="51"/>
    </location>
</feature>
<feature type="compositionally biased region" description="Basic and acidic residues" evidence="1">
    <location>
        <begin position="59"/>
        <end position="84"/>
    </location>
</feature>
<feature type="compositionally biased region" description="Basic and acidic residues" evidence="1">
    <location>
        <begin position="94"/>
        <end position="103"/>
    </location>
</feature>
<comment type="caution">
    <text evidence="2">The sequence shown here is derived from an EMBL/GenBank/DDBJ whole genome shotgun (WGS) entry which is preliminary data.</text>
</comment>
<evidence type="ECO:0000313" key="3">
    <source>
        <dbReference type="Proteomes" id="UP001430584"/>
    </source>
</evidence>
<protein>
    <submittedName>
        <fullName evidence="2">Uncharacterized protein</fullName>
    </submittedName>
</protein>
<reference evidence="2 3" key="1">
    <citation type="submission" date="2024-02" db="EMBL/GenBank/DDBJ databases">
        <title>De novo assembly and annotation of 12 fungi associated with fruit tree decline syndrome in Ontario, Canada.</title>
        <authorList>
            <person name="Sulman M."/>
            <person name="Ellouze W."/>
            <person name="Ilyukhin E."/>
        </authorList>
    </citation>
    <scope>NUCLEOTIDE SEQUENCE [LARGE SCALE GENOMIC DNA]</scope>
    <source>
        <strain evidence="2 3">FDS-637</strain>
    </source>
</reference>
<dbReference type="EMBL" id="JAJVCZ030000006">
    <property type="protein sequence ID" value="KAL0258843.1"/>
    <property type="molecule type" value="Genomic_DNA"/>
</dbReference>
<dbReference type="GeneID" id="92010432"/>
<evidence type="ECO:0000313" key="2">
    <source>
        <dbReference type="EMBL" id="KAL0258843.1"/>
    </source>
</evidence>
<proteinExistence type="predicted"/>
<evidence type="ECO:0000256" key="1">
    <source>
        <dbReference type="SAM" id="MobiDB-lite"/>
    </source>
</evidence>
<accession>A0ABR3CDY7</accession>
<dbReference type="RefSeq" id="XP_066631872.1">
    <property type="nucleotide sequence ID" value="XM_066777777.1"/>
</dbReference>
<feature type="region of interest" description="Disordered" evidence="1">
    <location>
        <begin position="1"/>
        <end position="103"/>
    </location>
</feature>
<name>A0ABR3CDY7_9PEZI</name>
<dbReference type="Proteomes" id="UP001430584">
    <property type="component" value="Unassembled WGS sequence"/>
</dbReference>
<organism evidence="2 3">
    <name type="scientific">Diplodia seriata</name>
    <dbReference type="NCBI Taxonomy" id="420778"/>
    <lineage>
        <taxon>Eukaryota</taxon>
        <taxon>Fungi</taxon>
        <taxon>Dikarya</taxon>
        <taxon>Ascomycota</taxon>
        <taxon>Pezizomycotina</taxon>
        <taxon>Dothideomycetes</taxon>
        <taxon>Dothideomycetes incertae sedis</taxon>
        <taxon>Botryosphaeriales</taxon>
        <taxon>Botryosphaeriaceae</taxon>
        <taxon>Diplodia</taxon>
    </lineage>
</organism>
<sequence length="159" mass="18061">MRDDPPKGASAGANRPEEPRKREATYKEFEKPNEELKKQKKASGETERPHAIYESLKPLQKEEDKSTPETDVKSGPRYEAEKQRTGSPDSDSPEPDRRIPPDIMERLNEEEQAAAILMSMGMLGFRPECLPPDRRECLLREHKANVEGEETDVDDGQSN</sequence>